<comment type="caution">
    <text evidence="1">The sequence shown here is derived from an EMBL/GenBank/DDBJ whole genome shotgun (WGS) entry which is preliminary data.</text>
</comment>
<reference evidence="1" key="1">
    <citation type="submission" date="2016-11" db="EMBL/GenBank/DDBJ databases">
        <title>The genome sequence of Colletotrichum cuscutae.</title>
        <authorList>
            <person name="Baroncelli R."/>
        </authorList>
    </citation>
    <scope>NUCLEOTIDE SEQUENCE</scope>
    <source>
        <strain evidence="1">IMI 304802</strain>
    </source>
</reference>
<proteinExistence type="predicted"/>
<dbReference type="AlphaFoldDB" id="A0AAI9UHM3"/>
<protein>
    <submittedName>
        <fullName evidence="1">Uncharacterized protein</fullName>
    </submittedName>
</protein>
<keyword evidence="2" id="KW-1185">Reference proteome</keyword>
<sequence length="179" mass="20427">MSNLIRIFFKDCNKRGWPNFGEAFAQVATLNMRLNVSGRIYKNRDEIVKQHKTDLSDMASKYRDLEVAPILNLSGRGRVTCHVHEVADGVSRAALVIISEKIFIPDIDNAIQVQKVECRSIVGETHLFISDNFKFLMRDDAYTESTIEQFYTPRKVMAVLESRKASHLGRVTLCFDAIE</sequence>
<evidence type="ECO:0000313" key="2">
    <source>
        <dbReference type="Proteomes" id="UP001239213"/>
    </source>
</evidence>
<name>A0AAI9UHM3_9PEZI</name>
<gene>
    <name evidence="1" type="ORF">CCUS01_09279</name>
</gene>
<dbReference type="Proteomes" id="UP001239213">
    <property type="component" value="Unassembled WGS sequence"/>
</dbReference>
<organism evidence="1 2">
    <name type="scientific">Colletotrichum cuscutae</name>
    <dbReference type="NCBI Taxonomy" id="1209917"/>
    <lineage>
        <taxon>Eukaryota</taxon>
        <taxon>Fungi</taxon>
        <taxon>Dikarya</taxon>
        <taxon>Ascomycota</taxon>
        <taxon>Pezizomycotina</taxon>
        <taxon>Sordariomycetes</taxon>
        <taxon>Hypocreomycetidae</taxon>
        <taxon>Glomerellales</taxon>
        <taxon>Glomerellaceae</taxon>
        <taxon>Colletotrichum</taxon>
        <taxon>Colletotrichum acutatum species complex</taxon>
    </lineage>
</organism>
<accession>A0AAI9UHM3</accession>
<evidence type="ECO:0000313" key="1">
    <source>
        <dbReference type="EMBL" id="KAK1458615.1"/>
    </source>
</evidence>
<dbReference type="EMBL" id="MPDP01000277">
    <property type="protein sequence ID" value="KAK1458615.1"/>
    <property type="molecule type" value="Genomic_DNA"/>
</dbReference>